<dbReference type="Pfam" id="PF02518">
    <property type="entry name" value="HATPase_c"/>
    <property type="match status" value="1"/>
</dbReference>
<feature type="transmembrane region" description="Helical" evidence="9">
    <location>
        <begin position="160"/>
        <end position="181"/>
    </location>
</feature>
<dbReference type="PANTHER" id="PTHR24421:SF10">
    <property type="entry name" value="NITRATE_NITRITE SENSOR PROTEIN NARQ"/>
    <property type="match status" value="1"/>
</dbReference>
<dbReference type="Gene3D" id="1.20.5.1930">
    <property type="match status" value="1"/>
</dbReference>
<evidence type="ECO:0000256" key="6">
    <source>
        <dbReference type="ARBA" id="ARBA00022777"/>
    </source>
</evidence>
<keyword evidence="9" id="KW-0812">Transmembrane</keyword>
<feature type="transmembrane region" description="Helical" evidence="9">
    <location>
        <begin position="68"/>
        <end position="86"/>
    </location>
</feature>
<evidence type="ECO:0000313" key="12">
    <source>
        <dbReference type="EMBL" id="NGN63087.1"/>
    </source>
</evidence>
<dbReference type="Gene3D" id="3.30.565.10">
    <property type="entry name" value="Histidine kinase-like ATPase, C-terminal domain"/>
    <property type="match status" value="1"/>
</dbReference>
<dbReference type="Pfam" id="PF07730">
    <property type="entry name" value="HisKA_3"/>
    <property type="match status" value="1"/>
</dbReference>
<dbReference type="Proteomes" id="UP000481583">
    <property type="component" value="Unassembled WGS sequence"/>
</dbReference>
<comment type="catalytic activity">
    <reaction evidence="1">
        <text>ATP + protein L-histidine = ADP + protein N-phospho-L-histidine.</text>
        <dbReference type="EC" id="2.7.13.3"/>
    </reaction>
</comment>
<keyword evidence="13" id="KW-1185">Reference proteome</keyword>
<feature type="transmembrane region" description="Helical" evidence="9">
    <location>
        <begin position="193"/>
        <end position="214"/>
    </location>
</feature>
<dbReference type="PANTHER" id="PTHR24421">
    <property type="entry name" value="NITRATE/NITRITE SENSOR PROTEIN NARX-RELATED"/>
    <property type="match status" value="1"/>
</dbReference>
<feature type="transmembrane region" description="Helical" evidence="9">
    <location>
        <begin position="254"/>
        <end position="275"/>
    </location>
</feature>
<dbReference type="SUPFAM" id="SSF55874">
    <property type="entry name" value="ATPase domain of HSP90 chaperone/DNA topoisomerase II/histidine kinase"/>
    <property type="match status" value="1"/>
</dbReference>
<evidence type="ECO:0000313" key="13">
    <source>
        <dbReference type="Proteomes" id="UP000481583"/>
    </source>
</evidence>
<dbReference type="GO" id="GO:0016020">
    <property type="term" value="C:membrane"/>
    <property type="evidence" value="ECO:0007669"/>
    <property type="project" value="InterPro"/>
</dbReference>
<keyword evidence="8" id="KW-0902">Two-component regulatory system</keyword>
<protein>
    <recommendedName>
        <fullName evidence="2">histidine kinase</fullName>
        <ecNumber evidence="2">2.7.13.3</ecNumber>
    </recommendedName>
</protein>
<evidence type="ECO:0000256" key="2">
    <source>
        <dbReference type="ARBA" id="ARBA00012438"/>
    </source>
</evidence>
<dbReference type="GO" id="GO:0005524">
    <property type="term" value="F:ATP binding"/>
    <property type="evidence" value="ECO:0007669"/>
    <property type="project" value="UniProtKB-KW"/>
</dbReference>
<sequence>MNRPPAAAARIAAPAIVALVAAVDVVAYLYLRGSDTDHAALFLALLLCATLTASVVGALIVRRQPRNAVGWLLLVHGLLVAVALGYDGYAEALSPAARADWDRITSGAWVFVYLCPALIGYLFPDGRFLSARWRRFVYVCLACYPLLVAIAAVSPDSPAVFVPLAGVAASLFGAVLCARARLKRAEGAEREQLLWFVWAALGIPAGIAICWVDYALTGEAGPLTFAGVTLAGSVIPLGIGAAVLRRGLFDIELVLSRTLTYGALTAMVVAVYAGVVQGLGRLLGGEGAAGLIAVGVVAAAIQPVHSAVRRRAERWVYGDRADPLAALRRLAERLEGSLSPAEVLGTVTGTVAEALRVRRAAVELRRDAGPSAAPLTGEVVRAPLTYQGEPLGDLAVEVPPGRQLTAADRRLLADLARQAAAVVNAVHLTLDLQRSRARLVTAREEERRRLRRDLHDGLGPSLAAIVLKLDAVATTATGAQAGALLRELRTETRAAIAEIRRLVDDLRPPALDEVGLVAAIRQQAQRLTRLASGPLVITVEGPEQQPPLPAAAEVAAYRIAAEALTNVVRHSGASRCTVVVAVDGALELRIADNGASAAAGTRPGVGWESMRERAAELSGSCTIARRPEGGTLVRAVLPLPAPRPVRTTGDA</sequence>
<evidence type="ECO:0000256" key="7">
    <source>
        <dbReference type="ARBA" id="ARBA00022840"/>
    </source>
</evidence>
<accession>A0A6G4TVL9</accession>
<keyword evidence="3" id="KW-0597">Phosphoprotein</keyword>
<dbReference type="EMBL" id="JAAKZV010000009">
    <property type="protein sequence ID" value="NGN63087.1"/>
    <property type="molecule type" value="Genomic_DNA"/>
</dbReference>
<reference evidence="12 13" key="1">
    <citation type="submission" date="2020-02" db="EMBL/GenBank/DDBJ databases">
        <title>Whole-genome analyses of novel actinobacteria.</title>
        <authorList>
            <person name="Sahin N."/>
        </authorList>
    </citation>
    <scope>NUCLEOTIDE SEQUENCE [LARGE SCALE GENOMIC DNA]</scope>
    <source>
        <strain evidence="12 13">A7024</strain>
    </source>
</reference>
<keyword evidence="9" id="KW-1133">Transmembrane helix</keyword>
<feature type="transmembrane region" description="Helical" evidence="9">
    <location>
        <begin position="220"/>
        <end position="242"/>
    </location>
</feature>
<keyword evidence="7" id="KW-0067">ATP-binding</keyword>
<feature type="domain" description="Histidine kinase/HSP90-like ATPase" evidence="10">
    <location>
        <begin position="553"/>
        <end position="640"/>
    </location>
</feature>
<comment type="caution">
    <text evidence="12">The sequence shown here is derived from an EMBL/GenBank/DDBJ whole genome shotgun (WGS) entry which is preliminary data.</text>
</comment>
<dbReference type="CDD" id="cd16917">
    <property type="entry name" value="HATPase_UhpB-NarQ-NarX-like"/>
    <property type="match status" value="1"/>
</dbReference>
<evidence type="ECO:0000256" key="1">
    <source>
        <dbReference type="ARBA" id="ARBA00000085"/>
    </source>
</evidence>
<evidence type="ECO:0000256" key="9">
    <source>
        <dbReference type="SAM" id="Phobius"/>
    </source>
</evidence>
<dbReference type="GO" id="GO:0000155">
    <property type="term" value="F:phosphorelay sensor kinase activity"/>
    <property type="evidence" value="ECO:0007669"/>
    <property type="project" value="InterPro"/>
</dbReference>
<dbReference type="InterPro" id="IPR050482">
    <property type="entry name" value="Sensor_HK_TwoCompSys"/>
</dbReference>
<feature type="transmembrane region" description="Helical" evidence="9">
    <location>
        <begin position="39"/>
        <end position="61"/>
    </location>
</feature>
<feature type="transmembrane region" description="Helical" evidence="9">
    <location>
        <begin position="12"/>
        <end position="33"/>
    </location>
</feature>
<dbReference type="InterPro" id="IPR036890">
    <property type="entry name" value="HATPase_C_sf"/>
</dbReference>
<evidence type="ECO:0000256" key="8">
    <source>
        <dbReference type="ARBA" id="ARBA00023012"/>
    </source>
</evidence>
<evidence type="ECO:0000256" key="3">
    <source>
        <dbReference type="ARBA" id="ARBA00022553"/>
    </source>
</evidence>
<evidence type="ECO:0000259" key="11">
    <source>
        <dbReference type="Pfam" id="PF07730"/>
    </source>
</evidence>
<feature type="transmembrane region" description="Helical" evidence="9">
    <location>
        <begin position="106"/>
        <end position="124"/>
    </location>
</feature>
<proteinExistence type="predicted"/>
<keyword evidence="4" id="KW-0808">Transferase</keyword>
<keyword evidence="5" id="KW-0547">Nucleotide-binding</keyword>
<dbReference type="GO" id="GO:0046983">
    <property type="term" value="F:protein dimerization activity"/>
    <property type="evidence" value="ECO:0007669"/>
    <property type="project" value="InterPro"/>
</dbReference>
<dbReference type="AlphaFoldDB" id="A0A6G4TVL9"/>
<name>A0A6G4TVL9_9ACTN</name>
<dbReference type="InterPro" id="IPR003594">
    <property type="entry name" value="HATPase_dom"/>
</dbReference>
<organism evidence="12 13">
    <name type="scientific">Streptomyces coryli</name>
    <dbReference type="NCBI Taxonomy" id="1128680"/>
    <lineage>
        <taxon>Bacteria</taxon>
        <taxon>Bacillati</taxon>
        <taxon>Actinomycetota</taxon>
        <taxon>Actinomycetes</taxon>
        <taxon>Kitasatosporales</taxon>
        <taxon>Streptomycetaceae</taxon>
        <taxon>Streptomyces</taxon>
    </lineage>
</organism>
<feature type="transmembrane region" description="Helical" evidence="9">
    <location>
        <begin position="136"/>
        <end position="154"/>
    </location>
</feature>
<evidence type="ECO:0000256" key="4">
    <source>
        <dbReference type="ARBA" id="ARBA00022679"/>
    </source>
</evidence>
<keyword evidence="6" id="KW-0418">Kinase</keyword>
<dbReference type="RefSeq" id="WP_165231748.1">
    <property type="nucleotide sequence ID" value="NZ_JAAKZV010000009.1"/>
</dbReference>
<keyword evidence="9" id="KW-0472">Membrane</keyword>
<evidence type="ECO:0000256" key="5">
    <source>
        <dbReference type="ARBA" id="ARBA00022741"/>
    </source>
</evidence>
<dbReference type="SUPFAM" id="SSF55781">
    <property type="entry name" value="GAF domain-like"/>
    <property type="match status" value="1"/>
</dbReference>
<gene>
    <name evidence="12" type="ORF">G5C51_04090</name>
</gene>
<dbReference type="EC" id="2.7.13.3" evidence="2"/>
<dbReference type="InterPro" id="IPR011712">
    <property type="entry name" value="Sig_transdc_His_kin_sub3_dim/P"/>
</dbReference>
<feature type="domain" description="Signal transduction histidine kinase subgroup 3 dimerisation and phosphoacceptor" evidence="11">
    <location>
        <begin position="446"/>
        <end position="511"/>
    </location>
</feature>
<evidence type="ECO:0000259" key="10">
    <source>
        <dbReference type="Pfam" id="PF02518"/>
    </source>
</evidence>